<comment type="caution">
    <text evidence="2">The sequence shown here is derived from an EMBL/GenBank/DDBJ whole genome shotgun (WGS) entry which is preliminary data.</text>
</comment>
<gene>
    <name evidence="2" type="ORF">HAX54_044449</name>
</gene>
<organism evidence="2 3">
    <name type="scientific">Datura stramonium</name>
    <name type="common">Jimsonweed</name>
    <name type="synonym">Common thornapple</name>
    <dbReference type="NCBI Taxonomy" id="4076"/>
    <lineage>
        <taxon>Eukaryota</taxon>
        <taxon>Viridiplantae</taxon>
        <taxon>Streptophyta</taxon>
        <taxon>Embryophyta</taxon>
        <taxon>Tracheophyta</taxon>
        <taxon>Spermatophyta</taxon>
        <taxon>Magnoliopsida</taxon>
        <taxon>eudicotyledons</taxon>
        <taxon>Gunneridae</taxon>
        <taxon>Pentapetalae</taxon>
        <taxon>asterids</taxon>
        <taxon>lamiids</taxon>
        <taxon>Solanales</taxon>
        <taxon>Solanaceae</taxon>
        <taxon>Solanoideae</taxon>
        <taxon>Datureae</taxon>
        <taxon>Datura</taxon>
    </lineage>
</organism>
<dbReference type="PROSITE" id="PS51257">
    <property type="entry name" value="PROKAR_LIPOPROTEIN"/>
    <property type="match status" value="1"/>
</dbReference>
<feature type="compositionally biased region" description="Basic and acidic residues" evidence="1">
    <location>
        <begin position="43"/>
        <end position="54"/>
    </location>
</feature>
<dbReference type="Proteomes" id="UP000823775">
    <property type="component" value="Unassembled WGS sequence"/>
</dbReference>
<protein>
    <submittedName>
        <fullName evidence="2">Uncharacterized protein</fullName>
    </submittedName>
</protein>
<keyword evidence="3" id="KW-1185">Reference proteome</keyword>
<evidence type="ECO:0000313" key="3">
    <source>
        <dbReference type="Proteomes" id="UP000823775"/>
    </source>
</evidence>
<accession>A0ABS8WGB7</accession>
<reference evidence="2 3" key="1">
    <citation type="journal article" date="2021" name="BMC Genomics">
        <title>Datura genome reveals duplications of psychoactive alkaloid biosynthetic genes and high mutation rate following tissue culture.</title>
        <authorList>
            <person name="Rajewski A."/>
            <person name="Carter-House D."/>
            <person name="Stajich J."/>
            <person name="Litt A."/>
        </authorList>
    </citation>
    <scope>NUCLEOTIDE SEQUENCE [LARGE SCALE GENOMIC DNA]</scope>
    <source>
        <strain evidence="2">AR-01</strain>
    </source>
</reference>
<name>A0ABS8WGB7_DATST</name>
<evidence type="ECO:0000313" key="2">
    <source>
        <dbReference type="EMBL" id="MCE3049239.1"/>
    </source>
</evidence>
<proteinExistence type="predicted"/>
<sequence length="103" mass="11348">MGLRHCGLVHSGLGCGVAPMERIRGKNEEGERMVRLVVFDRKGRPEKESREVRDSGFQLASSQGRRRMAASGGLRTNSLEKTKGGSTWRCGDGEKEGDEEREG</sequence>
<feature type="region of interest" description="Disordered" evidence="1">
    <location>
        <begin position="43"/>
        <end position="103"/>
    </location>
</feature>
<dbReference type="EMBL" id="JACEIK010006773">
    <property type="protein sequence ID" value="MCE3049239.1"/>
    <property type="molecule type" value="Genomic_DNA"/>
</dbReference>
<evidence type="ECO:0000256" key="1">
    <source>
        <dbReference type="SAM" id="MobiDB-lite"/>
    </source>
</evidence>